<proteinExistence type="predicted"/>
<name>A0A9D2FL86_9FIRM</name>
<sequence>MRKAALRKIAAVLLFVLLTALLLGAANFLFVDDVHSYSRVMLQELYAQAGQIDTLFLGSSHCYRSVDPKTVDEALGTHSFNAGSSQQLPDGSYYMLREAAEQNPLKTVYLEMFYTGYNQSASSDVPLACYLLTDHMRWDSPWRYRYLWEMGGLAAFADLVLPARHGTASLQNLPSLWRAKLTGGYDLDDYASVTYPEEGEAYRGNGFVYTEGVARDGFATLLDVDPERPLSDFGWANLARITEFCRQEGIRLVLFTAPLPSAYVANTENYQAYVDAVRAYAAENGLQYWDFSLYRSQGDMKHMGAGEYSDAHHLNGTGAEIFTAELCEVIARDAAGEDVSALFCDTVEEKLTDYADNTIFMADGWLDSQ</sequence>
<dbReference type="EMBL" id="DXBF01000054">
    <property type="protein sequence ID" value="HIZ62470.1"/>
    <property type="molecule type" value="Genomic_DNA"/>
</dbReference>
<evidence type="ECO:0000313" key="2">
    <source>
        <dbReference type="Proteomes" id="UP000824105"/>
    </source>
</evidence>
<dbReference type="Proteomes" id="UP000824105">
    <property type="component" value="Unassembled WGS sequence"/>
</dbReference>
<evidence type="ECO:0008006" key="3">
    <source>
        <dbReference type="Google" id="ProtNLM"/>
    </source>
</evidence>
<reference evidence="1" key="2">
    <citation type="submission" date="2021-04" db="EMBL/GenBank/DDBJ databases">
        <authorList>
            <person name="Gilroy R."/>
        </authorList>
    </citation>
    <scope>NUCLEOTIDE SEQUENCE</scope>
    <source>
        <strain evidence="1">CHK188-11489</strain>
    </source>
</reference>
<dbReference type="AlphaFoldDB" id="A0A9D2FL86"/>
<protein>
    <recommendedName>
        <fullName evidence="3">SGNH/GDSL hydrolase family protein</fullName>
    </recommendedName>
</protein>
<accession>A0A9D2FL86</accession>
<gene>
    <name evidence="1" type="ORF">H9724_06865</name>
</gene>
<reference evidence="1" key="1">
    <citation type="journal article" date="2021" name="PeerJ">
        <title>Extensive microbial diversity within the chicken gut microbiome revealed by metagenomics and culture.</title>
        <authorList>
            <person name="Gilroy R."/>
            <person name="Ravi A."/>
            <person name="Getino M."/>
            <person name="Pursley I."/>
            <person name="Horton D.L."/>
            <person name="Alikhan N.F."/>
            <person name="Baker D."/>
            <person name="Gharbi K."/>
            <person name="Hall N."/>
            <person name="Watson M."/>
            <person name="Adriaenssens E.M."/>
            <person name="Foster-Nyarko E."/>
            <person name="Jarju S."/>
            <person name="Secka A."/>
            <person name="Antonio M."/>
            <person name="Oren A."/>
            <person name="Chaudhuri R.R."/>
            <person name="La Ragione R."/>
            <person name="Hildebrand F."/>
            <person name="Pallen M.J."/>
        </authorList>
    </citation>
    <scope>NUCLEOTIDE SEQUENCE</scope>
    <source>
        <strain evidence="1">CHK188-11489</strain>
    </source>
</reference>
<evidence type="ECO:0000313" key="1">
    <source>
        <dbReference type="EMBL" id="HIZ62470.1"/>
    </source>
</evidence>
<organism evidence="1 2">
    <name type="scientific">Candidatus Gemmiger avistercoris</name>
    <dbReference type="NCBI Taxonomy" id="2838606"/>
    <lineage>
        <taxon>Bacteria</taxon>
        <taxon>Bacillati</taxon>
        <taxon>Bacillota</taxon>
        <taxon>Clostridia</taxon>
        <taxon>Eubacteriales</taxon>
        <taxon>Gemmiger</taxon>
    </lineage>
</organism>
<dbReference type="Gene3D" id="3.40.50.1110">
    <property type="entry name" value="SGNH hydrolase"/>
    <property type="match status" value="1"/>
</dbReference>
<comment type="caution">
    <text evidence="1">The sequence shown here is derived from an EMBL/GenBank/DDBJ whole genome shotgun (WGS) entry which is preliminary data.</text>
</comment>
<dbReference type="SUPFAM" id="SSF52266">
    <property type="entry name" value="SGNH hydrolase"/>
    <property type="match status" value="1"/>
</dbReference>
<dbReference type="InterPro" id="IPR036514">
    <property type="entry name" value="SGNH_hydro_sf"/>
</dbReference>